<gene>
    <name evidence="3" type="ORF">NHX12_031415</name>
</gene>
<dbReference type="PANTHER" id="PTHR31993">
    <property type="entry name" value="UBA-LIKE DOMAIN-CONTAINING PROTEIN 2"/>
    <property type="match status" value="1"/>
</dbReference>
<keyword evidence="4" id="KW-1185">Reference proteome</keyword>
<dbReference type="InterPro" id="IPR039310">
    <property type="entry name" value="UBALD1/2"/>
</dbReference>
<dbReference type="Pfam" id="PF22566">
    <property type="entry name" value="UBA_8"/>
    <property type="match status" value="1"/>
</dbReference>
<dbReference type="InterPro" id="IPR054109">
    <property type="entry name" value="UBA_8"/>
</dbReference>
<dbReference type="AlphaFoldDB" id="A0A9Q0IHB7"/>
<dbReference type="Gene3D" id="1.10.8.10">
    <property type="entry name" value="DNA helicase RuvA subunit, C-terminal domain"/>
    <property type="match status" value="1"/>
</dbReference>
<evidence type="ECO:0000313" key="3">
    <source>
        <dbReference type="EMBL" id="KAJ3600432.1"/>
    </source>
</evidence>
<feature type="region of interest" description="Disordered" evidence="1">
    <location>
        <begin position="73"/>
        <end position="166"/>
    </location>
</feature>
<feature type="compositionally biased region" description="Low complexity" evidence="1">
    <location>
        <begin position="81"/>
        <end position="117"/>
    </location>
</feature>
<evidence type="ECO:0000256" key="1">
    <source>
        <dbReference type="SAM" id="MobiDB-lite"/>
    </source>
</evidence>
<feature type="domain" description="UBA-like" evidence="2">
    <location>
        <begin position="5"/>
        <end position="38"/>
    </location>
</feature>
<dbReference type="Proteomes" id="UP001148018">
    <property type="component" value="Unassembled WGS sequence"/>
</dbReference>
<organism evidence="3 4">
    <name type="scientific">Muraenolepis orangiensis</name>
    <name type="common">Patagonian moray cod</name>
    <dbReference type="NCBI Taxonomy" id="630683"/>
    <lineage>
        <taxon>Eukaryota</taxon>
        <taxon>Metazoa</taxon>
        <taxon>Chordata</taxon>
        <taxon>Craniata</taxon>
        <taxon>Vertebrata</taxon>
        <taxon>Euteleostomi</taxon>
        <taxon>Actinopterygii</taxon>
        <taxon>Neopterygii</taxon>
        <taxon>Teleostei</taxon>
        <taxon>Neoteleostei</taxon>
        <taxon>Acanthomorphata</taxon>
        <taxon>Zeiogadaria</taxon>
        <taxon>Gadariae</taxon>
        <taxon>Gadiformes</taxon>
        <taxon>Muraenolepidoidei</taxon>
        <taxon>Muraenolepididae</taxon>
        <taxon>Muraenolepis</taxon>
    </lineage>
</organism>
<dbReference type="CDD" id="cd14343">
    <property type="entry name" value="UBA_F100B_like"/>
    <property type="match status" value="1"/>
</dbReference>
<dbReference type="PROSITE" id="PS51257">
    <property type="entry name" value="PROKAR_LIPOPROTEIN"/>
    <property type="match status" value="1"/>
</dbReference>
<name>A0A9Q0IHB7_9TELE</name>
<comment type="caution">
    <text evidence="3">The sequence shown here is derived from an EMBL/GenBank/DDBJ whole genome shotgun (WGS) entry which is preliminary data.</text>
</comment>
<reference evidence="3" key="1">
    <citation type="submission" date="2022-07" db="EMBL/GenBank/DDBJ databases">
        <title>Chromosome-level genome of Muraenolepis orangiensis.</title>
        <authorList>
            <person name="Kim J."/>
        </authorList>
    </citation>
    <scope>NUCLEOTIDE SEQUENCE</scope>
    <source>
        <strain evidence="3">KU_S4_2022</strain>
        <tissue evidence="3">Muscle</tissue>
    </source>
</reference>
<protein>
    <recommendedName>
        <fullName evidence="2">UBA-like domain-containing protein</fullName>
    </recommendedName>
</protein>
<feature type="compositionally biased region" description="Basic residues" evidence="1">
    <location>
        <begin position="131"/>
        <end position="140"/>
    </location>
</feature>
<dbReference type="EMBL" id="JANIIK010000047">
    <property type="protein sequence ID" value="KAJ3600432.1"/>
    <property type="molecule type" value="Genomic_DNA"/>
</dbReference>
<dbReference type="PANTHER" id="PTHR31993:SF6">
    <property type="entry name" value="UBA-LIKE DOMAIN-CONTAINING PROTEIN 2"/>
    <property type="match status" value="1"/>
</dbReference>
<evidence type="ECO:0000313" key="4">
    <source>
        <dbReference type="Proteomes" id="UP001148018"/>
    </source>
</evidence>
<dbReference type="OrthoDB" id="6093553at2759"/>
<evidence type="ECO:0000259" key="2">
    <source>
        <dbReference type="Pfam" id="PF22566"/>
    </source>
</evidence>
<proteinExistence type="predicted"/>
<sequence length="166" mass="17848">MEELRHQVMINQFVVAAGCAADQAQQLLQAAHWQFEEANIPCHHQMMCTPRNTPATPPNFPDAITMFSKLRASDCGPGSTPSSMACSPPSFSSCSSSSSSSSSSFWASTSPGQQHNPWLPPPSSPTGPLLLHHHHHHHYQPPRWPPAAAPSGPQAPQVVSAAHGHR</sequence>
<accession>A0A9Q0IHB7</accession>